<dbReference type="InterPro" id="IPR036396">
    <property type="entry name" value="Cyt_P450_sf"/>
</dbReference>
<evidence type="ECO:0000256" key="7">
    <source>
        <dbReference type="ARBA" id="ARBA00023033"/>
    </source>
</evidence>
<dbReference type="GO" id="GO:0016125">
    <property type="term" value="P:sterol metabolic process"/>
    <property type="evidence" value="ECO:0007669"/>
    <property type="project" value="TreeGrafter"/>
</dbReference>
<evidence type="ECO:0000313" key="9">
    <source>
        <dbReference type="EMBL" id="OKL63003.1"/>
    </source>
</evidence>
<dbReference type="GO" id="GO:0020037">
    <property type="term" value="F:heme binding"/>
    <property type="evidence" value="ECO:0007669"/>
    <property type="project" value="InterPro"/>
</dbReference>
<evidence type="ECO:0000256" key="1">
    <source>
        <dbReference type="ARBA" id="ARBA00001971"/>
    </source>
</evidence>
<keyword evidence="4 8" id="KW-0479">Metal-binding</keyword>
<evidence type="ECO:0008006" key="11">
    <source>
        <dbReference type="Google" id="ProtNLM"/>
    </source>
</evidence>
<dbReference type="GO" id="GO:0016705">
    <property type="term" value="F:oxidoreductase activity, acting on paired donors, with incorporation or reduction of molecular oxygen"/>
    <property type="evidence" value="ECO:0007669"/>
    <property type="project" value="InterPro"/>
</dbReference>
<dbReference type="CDD" id="cd00302">
    <property type="entry name" value="cytochrome_P450"/>
    <property type="match status" value="1"/>
</dbReference>
<proteinExistence type="inferred from homology"/>
<evidence type="ECO:0000256" key="8">
    <source>
        <dbReference type="PIRSR" id="PIRSR602401-1"/>
    </source>
</evidence>
<accession>A0A1Q5QAN2</accession>
<evidence type="ECO:0000256" key="3">
    <source>
        <dbReference type="ARBA" id="ARBA00022617"/>
    </source>
</evidence>
<keyword evidence="10" id="KW-1185">Reference proteome</keyword>
<protein>
    <recommendedName>
        <fullName evidence="11">Cytochrome P450</fullName>
    </recommendedName>
</protein>
<dbReference type="InterPro" id="IPR002401">
    <property type="entry name" value="Cyt_P450_E_grp-I"/>
</dbReference>
<dbReference type="STRING" id="1441469.A0A1Q5QAN2"/>
<reference evidence="9 10" key="1">
    <citation type="submission" date="2015-06" db="EMBL/GenBank/DDBJ databases">
        <title>Talaromyces atroroseus IBT 11181 draft genome.</title>
        <authorList>
            <person name="Rasmussen K.B."/>
            <person name="Rasmussen S."/>
            <person name="Petersen B."/>
            <person name="Sicheritz-Ponten T."/>
            <person name="Mortensen U.H."/>
            <person name="Thrane U."/>
        </authorList>
    </citation>
    <scope>NUCLEOTIDE SEQUENCE [LARGE SCALE GENOMIC DNA]</scope>
    <source>
        <strain evidence="9 10">IBT 11181</strain>
    </source>
</reference>
<evidence type="ECO:0000313" key="10">
    <source>
        <dbReference type="Proteomes" id="UP000214365"/>
    </source>
</evidence>
<keyword evidence="7" id="KW-0503">Monooxygenase</keyword>
<dbReference type="PRINTS" id="PR00463">
    <property type="entry name" value="EP450I"/>
</dbReference>
<sequence>MVFQGTLQSWANMEETQSFFETPFDFLVDGFKATSSSIFWFRLFKHEVTAISGSAARNVFFQERTLNLYEGFQVLIGTIPTDLDPHVLSGIYKRLNIIQKPESLASKVFSKHVTFRMIIRAVSSHDIAENDAMVSRLKYFYDIIDSPGKPMLGPLSWIPGFAMAQKLWASTSVYRIFNNAVHERKYAKIKRDDTLQQLLDARESWQCIVGFMMGLPIAGARSTGTIGSWVLIFLSYEEHWYLTVRKEVQALISMYEPTTTTTTESFSGESIFHSLSAIPLEGWESLTPQLDLCIRETLRRAQPHTAVRRNTGPELTIADYEIPSGAFVVYPFSDTLLNPATYPNPLKWDPARHSSTSQENFIGWGGGKHMCKGQRLAKLTMKLVVAYTLMRFDLAAVDGREVRAEPIPDWNDFLTCRPQEGCSINFSERRGWND</sequence>
<comment type="similarity">
    <text evidence="2">Belongs to the cytochrome P450 family.</text>
</comment>
<dbReference type="PANTHER" id="PTHR24286:SF24">
    <property type="entry name" value="LANOSTEROL 14-ALPHA DEMETHYLASE"/>
    <property type="match status" value="1"/>
</dbReference>
<dbReference type="Proteomes" id="UP000214365">
    <property type="component" value="Unassembled WGS sequence"/>
</dbReference>
<evidence type="ECO:0000256" key="6">
    <source>
        <dbReference type="ARBA" id="ARBA00023004"/>
    </source>
</evidence>
<gene>
    <name evidence="9" type="ORF">UA08_01231</name>
</gene>
<dbReference type="RefSeq" id="XP_020123124.1">
    <property type="nucleotide sequence ID" value="XM_020260873.1"/>
</dbReference>
<dbReference type="PANTHER" id="PTHR24286">
    <property type="entry name" value="CYTOCHROME P450 26"/>
    <property type="match status" value="1"/>
</dbReference>
<dbReference type="GO" id="GO:0005506">
    <property type="term" value="F:iron ion binding"/>
    <property type="evidence" value="ECO:0007669"/>
    <property type="project" value="InterPro"/>
</dbReference>
<dbReference type="EMBL" id="LFMY01000002">
    <property type="protein sequence ID" value="OKL63003.1"/>
    <property type="molecule type" value="Genomic_DNA"/>
</dbReference>
<evidence type="ECO:0000256" key="2">
    <source>
        <dbReference type="ARBA" id="ARBA00010617"/>
    </source>
</evidence>
<dbReference type="GeneID" id="31000986"/>
<dbReference type="InterPro" id="IPR001128">
    <property type="entry name" value="Cyt_P450"/>
</dbReference>
<organism evidence="9 10">
    <name type="scientific">Talaromyces atroroseus</name>
    <dbReference type="NCBI Taxonomy" id="1441469"/>
    <lineage>
        <taxon>Eukaryota</taxon>
        <taxon>Fungi</taxon>
        <taxon>Dikarya</taxon>
        <taxon>Ascomycota</taxon>
        <taxon>Pezizomycotina</taxon>
        <taxon>Eurotiomycetes</taxon>
        <taxon>Eurotiomycetidae</taxon>
        <taxon>Eurotiales</taxon>
        <taxon>Trichocomaceae</taxon>
        <taxon>Talaromyces</taxon>
        <taxon>Talaromyces sect. Trachyspermi</taxon>
    </lineage>
</organism>
<evidence type="ECO:0000256" key="5">
    <source>
        <dbReference type="ARBA" id="ARBA00023002"/>
    </source>
</evidence>
<feature type="binding site" description="axial binding residue" evidence="8">
    <location>
        <position position="371"/>
    </location>
    <ligand>
        <name>heme</name>
        <dbReference type="ChEBI" id="CHEBI:30413"/>
    </ligand>
    <ligandPart>
        <name>Fe</name>
        <dbReference type="ChEBI" id="CHEBI:18248"/>
    </ligandPart>
</feature>
<evidence type="ECO:0000256" key="4">
    <source>
        <dbReference type="ARBA" id="ARBA00022723"/>
    </source>
</evidence>
<dbReference type="Pfam" id="PF00067">
    <property type="entry name" value="p450"/>
    <property type="match status" value="1"/>
</dbReference>
<name>A0A1Q5QAN2_TALAT</name>
<dbReference type="AlphaFoldDB" id="A0A1Q5QAN2"/>
<dbReference type="GO" id="GO:0004497">
    <property type="term" value="F:monooxygenase activity"/>
    <property type="evidence" value="ECO:0007669"/>
    <property type="project" value="UniProtKB-KW"/>
</dbReference>
<dbReference type="OrthoDB" id="1055148at2759"/>
<dbReference type="Gene3D" id="1.10.630.10">
    <property type="entry name" value="Cytochrome P450"/>
    <property type="match status" value="1"/>
</dbReference>
<dbReference type="SUPFAM" id="SSF48264">
    <property type="entry name" value="Cytochrome P450"/>
    <property type="match status" value="1"/>
</dbReference>
<comment type="caution">
    <text evidence="9">The sequence shown here is derived from an EMBL/GenBank/DDBJ whole genome shotgun (WGS) entry which is preliminary data.</text>
</comment>
<keyword evidence="5" id="KW-0560">Oxidoreductase</keyword>
<comment type="cofactor">
    <cofactor evidence="1 8">
        <name>heme</name>
        <dbReference type="ChEBI" id="CHEBI:30413"/>
    </cofactor>
</comment>
<keyword evidence="6 8" id="KW-0408">Iron</keyword>
<keyword evidence="3 8" id="KW-0349">Heme</keyword>